<proteinExistence type="predicted"/>
<feature type="transmembrane region" description="Helical" evidence="1">
    <location>
        <begin position="44"/>
        <end position="65"/>
    </location>
</feature>
<dbReference type="AlphaFoldDB" id="A0A8D8P9L4"/>
<keyword evidence="1" id="KW-0472">Membrane</keyword>
<name>A0A8D8P9L4_CULPI</name>
<protein>
    <submittedName>
        <fullName evidence="2">(northern house mosquito) hypothetical protein</fullName>
    </submittedName>
</protein>
<sequence>MQAVCTEELEVMAHASPVLLLLVPTLLEAVAASEVVLGSVEEQVVAMAEALVVALVVVAASTCLMPSMCLRMTKPPCKTSMTVWPPTWRRCAAWRRPMQILS</sequence>
<evidence type="ECO:0000256" key="1">
    <source>
        <dbReference type="SAM" id="Phobius"/>
    </source>
</evidence>
<keyword evidence="1" id="KW-1133">Transmembrane helix</keyword>
<feature type="transmembrane region" description="Helical" evidence="1">
    <location>
        <begin position="12"/>
        <end position="32"/>
    </location>
</feature>
<reference evidence="2" key="1">
    <citation type="submission" date="2021-05" db="EMBL/GenBank/DDBJ databases">
        <authorList>
            <person name="Alioto T."/>
            <person name="Alioto T."/>
            <person name="Gomez Garrido J."/>
        </authorList>
    </citation>
    <scope>NUCLEOTIDE SEQUENCE</scope>
</reference>
<dbReference type="EMBL" id="HBUE01331373">
    <property type="protein sequence ID" value="CAG6593477.1"/>
    <property type="molecule type" value="Transcribed_RNA"/>
</dbReference>
<dbReference type="EMBL" id="HBUE01224660">
    <property type="protein sequence ID" value="CAG6541397.1"/>
    <property type="molecule type" value="Transcribed_RNA"/>
</dbReference>
<evidence type="ECO:0000313" key="2">
    <source>
        <dbReference type="EMBL" id="CAG6593470.1"/>
    </source>
</evidence>
<organism evidence="2">
    <name type="scientific">Culex pipiens</name>
    <name type="common">House mosquito</name>
    <dbReference type="NCBI Taxonomy" id="7175"/>
    <lineage>
        <taxon>Eukaryota</taxon>
        <taxon>Metazoa</taxon>
        <taxon>Ecdysozoa</taxon>
        <taxon>Arthropoda</taxon>
        <taxon>Hexapoda</taxon>
        <taxon>Insecta</taxon>
        <taxon>Pterygota</taxon>
        <taxon>Neoptera</taxon>
        <taxon>Endopterygota</taxon>
        <taxon>Diptera</taxon>
        <taxon>Nematocera</taxon>
        <taxon>Culicoidea</taxon>
        <taxon>Culicidae</taxon>
        <taxon>Culicinae</taxon>
        <taxon>Culicini</taxon>
        <taxon>Culex</taxon>
        <taxon>Culex</taxon>
    </lineage>
</organism>
<accession>A0A8D8P9L4</accession>
<dbReference type="EMBL" id="HBUE01331367">
    <property type="protein sequence ID" value="CAG6593470.1"/>
    <property type="molecule type" value="Transcribed_RNA"/>
</dbReference>
<keyword evidence="1" id="KW-0812">Transmembrane</keyword>
<dbReference type="EMBL" id="HBUE01224665">
    <property type="protein sequence ID" value="CAG6541404.1"/>
    <property type="molecule type" value="Transcribed_RNA"/>
</dbReference>